<dbReference type="Proteomes" id="UP000322225">
    <property type="component" value="Chromosome 3"/>
</dbReference>
<dbReference type="SUPFAM" id="SSF51905">
    <property type="entry name" value="FAD/NAD(P)-binding domain"/>
    <property type="match status" value="1"/>
</dbReference>
<evidence type="ECO:0000313" key="2">
    <source>
        <dbReference type="EMBL" id="WWD16931.1"/>
    </source>
</evidence>
<dbReference type="AlphaFoldDB" id="A0AAJ8MVS8"/>
<keyword evidence="3" id="KW-1185">Reference proteome</keyword>
<dbReference type="GO" id="GO:0005737">
    <property type="term" value="C:cytoplasm"/>
    <property type="evidence" value="ECO:0007669"/>
    <property type="project" value="TreeGrafter"/>
</dbReference>
<accession>A0AAJ8MVS8</accession>
<organism evidence="2 3">
    <name type="scientific">Kwoniella shandongensis</name>
    <dbReference type="NCBI Taxonomy" id="1734106"/>
    <lineage>
        <taxon>Eukaryota</taxon>
        <taxon>Fungi</taxon>
        <taxon>Dikarya</taxon>
        <taxon>Basidiomycota</taxon>
        <taxon>Agaricomycotina</taxon>
        <taxon>Tremellomycetes</taxon>
        <taxon>Tremellales</taxon>
        <taxon>Cryptococcaceae</taxon>
        <taxon>Kwoniella</taxon>
    </lineage>
</organism>
<dbReference type="Gene3D" id="3.50.50.60">
    <property type="entry name" value="FAD/NAD(P)-binding domain"/>
    <property type="match status" value="1"/>
</dbReference>
<dbReference type="PANTHER" id="PTHR13847">
    <property type="entry name" value="SARCOSINE DEHYDROGENASE-RELATED"/>
    <property type="match status" value="1"/>
</dbReference>
<sequence length="346" mass="37262">MARVAVSSDEKSAAGFPLQRGMGLSHWQQTTRANPLLNHRSTADLPTGADVVVIGSGISGAVAALSLLQDANPPRSIVMLEARELCSGATGKNAGHCKPDVWRGFCRYAERVGVTQAMKTWEALVDYITKEKVDCDVWVGKTLDVLMDDESVRAAAVNFEAFKAAGGNVSPIDISRIHGAKAVYAWNASTLHPFKLGLGLNLQTWTPATSVEGSANQWVVRTERGSISTPTVIHATNGFAGTLLPETRSVIIPTPHMCDRVVPPASFSGSFALQNSYAVISTKGMYSINPRSTSDGVILFGGTSPNIHKLEEYVARDHKRQVDDSLINFKPVTDAVRELGTNGFRW</sequence>
<dbReference type="Gene3D" id="3.30.9.10">
    <property type="entry name" value="D-Amino Acid Oxidase, subunit A, domain 2"/>
    <property type="match status" value="1"/>
</dbReference>
<reference evidence="2" key="2">
    <citation type="submission" date="2024-01" db="EMBL/GenBank/DDBJ databases">
        <title>Comparative genomics of Cryptococcus and Kwoniella reveals pathogenesis evolution and contrasting modes of karyotype evolution via chromosome fusion or intercentromeric recombination.</title>
        <authorList>
            <person name="Coelho M.A."/>
            <person name="David-Palma M."/>
            <person name="Shea T."/>
            <person name="Bowers K."/>
            <person name="McGinley-Smith S."/>
            <person name="Mohammad A.W."/>
            <person name="Gnirke A."/>
            <person name="Yurkov A.M."/>
            <person name="Nowrousian M."/>
            <person name="Sun S."/>
            <person name="Cuomo C.A."/>
            <person name="Heitman J."/>
        </authorList>
    </citation>
    <scope>NUCLEOTIDE SEQUENCE</scope>
    <source>
        <strain evidence="2">CBS 12478</strain>
    </source>
</reference>
<dbReference type="RefSeq" id="XP_065823028.1">
    <property type="nucleotide sequence ID" value="XM_065966956.1"/>
</dbReference>
<evidence type="ECO:0000259" key="1">
    <source>
        <dbReference type="Pfam" id="PF01266"/>
    </source>
</evidence>
<feature type="domain" description="FAD dependent oxidoreductase" evidence="1">
    <location>
        <begin position="50"/>
        <end position="326"/>
    </location>
</feature>
<proteinExistence type="predicted"/>
<name>A0AAJ8MVS8_9TREE</name>
<dbReference type="InterPro" id="IPR036188">
    <property type="entry name" value="FAD/NAD-bd_sf"/>
</dbReference>
<dbReference type="GeneID" id="43590358"/>
<dbReference type="PANTHER" id="PTHR13847:SF260">
    <property type="entry name" value="FAD DEPENDENT OXIDOREDUCTASE DOMAIN-CONTAINING PROTEIN"/>
    <property type="match status" value="1"/>
</dbReference>
<dbReference type="EMBL" id="CP144053">
    <property type="protein sequence ID" value="WWD16931.1"/>
    <property type="molecule type" value="Genomic_DNA"/>
</dbReference>
<dbReference type="KEGG" id="ksn:43590358"/>
<dbReference type="Pfam" id="PF01266">
    <property type="entry name" value="DAO"/>
    <property type="match status" value="1"/>
</dbReference>
<evidence type="ECO:0000313" key="3">
    <source>
        <dbReference type="Proteomes" id="UP000322225"/>
    </source>
</evidence>
<protein>
    <recommendedName>
        <fullName evidence="1">FAD dependent oxidoreductase domain-containing protein</fullName>
    </recommendedName>
</protein>
<gene>
    <name evidence="2" type="ORF">CI109_101363</name>
</gene>
<dbReference type="InterPro" id="IPR006076">
    <property type="entry name" value="FAD-dep_OxRdtase"/>
</dbReference>
<reference evidence="2" key="1">
    <citation type="submission" date="2017-08" db="EMBL/GenBank/DDBJ databases">
        <authorList>
            <person name="Cuomo C."/>
            <person name="Billmyre B."/>
            <person name="Heitman J."/>
        </authorList>
    </citation>
    <scope>NUCLEOTIDE SEQUENCE</scope>
    <source>
        <strain evidence="2">CBS 12478</strain>
    </source>
</reference>